<proteinExistence type="predicted"/>
<evidence type="ECO:0000313" key="2">
    <source>
        <dbReference type="Proteomes" id="UP000499080"/>
    </source>
</evidence>
<evidence type="ECO:0000313" key="1">
    <source>
        <dbReference type="EMBL" id="GBN12155.1"/>
    </source>
</evidence>
<accession>A0A4Y2LBY9</accession>
<gene>
    <name evidence="1" type="ORF">AVEN_241054_1</name>
</gene>
<reference evidence="1 2" key="1">
    <citation type="journal article" date="2019" name="Sci. Rep.">
        <title>Orb-weaving spider Araneus ventricosus genome elucidates the spidroin gene catalogue.</title>
        <authorList>
            <person name="Kono N."/>
            <person name="Nakamura H."/>
            <person name="Ohtoshi R."/>
            <person name="Moran D.A.P."/>
            <person name="Shinohara A."/>
            <person name="Yoshida Y."/>
            <person name="Fujiwara M."/>
            <person name="Mori M."/>
            <person name="Tomita M."/>
            <person name="Arakawa K."/>
        </authorList>
    </citation>
    <scope>NUCLEOTIDE SEQUENCE [LARGE SCALE GENOMIC DNA]</scope>
</reference>
<keyword evidence="2" id="KW-1185">Reference proteome</keyword>
<protein>
    <submittedName>
        <fullName evidence="1">Uncharacterized protein</fullName>
    </submittedName>
</protein>
<dbReference type="EMBL" id="BGPR01005653">
    <property type="protein sequence ID" value="GBN12155.1"/>
    <property type="molecule type" value="Genomic_DNA"/>
</dbReference>
<dbReference type="AlphaFoldDB" id="A0A4Y2LBY9"/>
<organism evidence="1 2">
    <name type="scientific">Araneus ventricosus</name>
    <name type="common">Orbweaver spider</name>
    <name type="synonym">Epeira ventricosa</name>
    <dbReference type="NCBI Taxonomy" id="182803"/>
    <lineage>
        <taxon>Eukaryota</taxon>
        <taxon>Metazoa</taxon>
        <taxon>Ecdysozoa</taxon>
        <taxon>Arthropoda</taxon>
        <taxon>Chelicerata</taxon>
        <taxon>Arachnida</taxon>
        <taxon>Araneae</taxon>
        <taxon>Araneomorphae</taxon>
        <taxon>Entelegynae</taxon>
        <taxon>Araneoidea</taxon>
        <taxon>Araneidae</taxon>
        <taxon>Araneus</taxon>
    </lineage>
</organism>
<name>A0A4Y2LBY9_ARAVE</name>
<sequence>MVIFLCSPSIEISNDNFFKIIIVLKIFSTRKLFNLFLTGTTLVPELFLPLNAGRYNCCTSHKGGFHSSHSTQFFWFLSPSSLKAKFHEQMRVTDQTQTPILFDDFLIDCTS</sequence>
<dbReference type="Proteomes" id="UP000499080">
    <property type="component" value="Unassembled WGS sequence"/>
</dbReference>
<comment type="caution">
    <text evidence="1">The sequence shown here is derived from an EMBL/GenBank/DDBJ whole genome shotgun (WGS) entry which is preliminary data.</text>
</comment>